<dbReference type="SUPFAM" id="SSF52313">
    <property type="entry name" value="Ribosomal protein S2"/>
    <property type="match status" value="1"/>
</dbReference>
<keyword evidence="6" id="KW-1185">Reference proteome</keyword>
<evidence type="ECO:0000313" key="5">
    <source>
        <dbReference type="EMBL" id="PXF45940.1"/>
    </source>
</evidence>
<sequence>MATRNSISAIRRFCTSIRSHTTQLPDSDLLSSPKFSASANSTFHQYSVQDLMNARVHMGHRTKLWNPKMAPYILGHRNGMHILNLDVTATMLRRALIAASHMAENDCTFLWLGPRDPQKSKIVEKQARKAGAYTIDGARWIGGTLTNPIKSNQAQRFNYRIPDCVFVVDTIRHMPALREARLCGIPTIGIVDSDCDPQFLTYPIPGNDDAALAIYLYCSLMKHALLDGRARGRRLSRPSVQIPSLKSAQRARQRFR</sequence>
<dbReference type="PANTHER" id="PTHR12534">
    <property type="entry name" value="30S RIBOSOMAL PROTEIN S2 PROKARYOTIC AND ORGANELLAR"/>
    <property type="match status" value="1"/>
</dbReference>
<organism evidence="5 6">
    <name type="scientific">Gracilariopsis chorda</name>
    <dbReference type="NCBI Taxonomy" id="448386"/>
    <lineage>
        <taxon>Eukaryota</taxon>
        <taxon>Rhodophyta</taxon>
        <taxon>Florideophyceae</taxon>
        <taxon>Rhodymeniophycidae</taxon>
        <taxon>Gracilariales</taxon>
        <taxon>Gracilariaceae</taxon>
        <taxon>Gracilariopsis</taxon>
    </lineage>
</organism>
<evidence type="ECO:0000256" key="3">
    <source>
        <dbReference type="ARBA" id="ARBA00023274"/>
    </source>
</evidence>
<gene>
    <name evidence="5" type="ORF">BWQ96_04301</name>
</gene>
<dbReference type="InterPro" id="IPR001865">
    <property type="entry name" value="Ribosomal_uS2"/>
</dbReference>
<dbReference type="PRINTS" id="PR00395">
    <property type="entry name" value="RIBOSOMALS2"/>
</dbReference>
<dbReference type="PROSITE" id="PS00962">
    <property type="entry name" value="RIBOSOMAL_S2_1"/>
    <property type="match status" value="1"/>
</dbReference>
<evidence type="ECO:0000256" key="4">
    <source>
        <dbReference type="SAM" id="MobiDB-lite"/>
    </source>
</evidence>
<feature type="region of interest" description="Disordered" evidence="4">
    <location>
        <begin position="237"/>
        <end position="256"/>
    </location>
</feature>
<accession>A0A2V3IXS7</accession>
<dbReference type="NCBIfam" id="TIGR01011">
    <property type="entry name" value="rpsB_bact"/>
    <property type="match status" value="1"/>
</dbReference>
<dbReference type="EMBL" id="NBIV01000049">
    <property type="protein sequence ID" value="PXF45940.1"/>
    <property type="molecule type" value="Genomic_DNA"/>
</dbReference>
<evidence type="ECO:0000256" key="1">
    <source>
        <dbReference type="ARBA" id="ARBA00006242"/>
    </source>
</evidence>
<dbReference type="GO" id="GO:0006412">
    <property type="term" value="P:translation"/>
    <property type="evidence" value="ECO:0007669"/>
    <property type="project" value="InterPro"/>
</dbReference>
<dbReference type="STRING" id="448386.A0A2V3IXS7"/>
<dbReference type="Proteomes" id="UP000247409">
    <property type="component" value="Unassembled WGS sequence"/>
</dbReference>
<protein>
    <submittedName>
        <fullName evidence="5">30S ribosomal protein S2</fullName>
    </submittedName>
</protein>
<dbReference type="CDD" id="cd01425">
    <property type="entry name" value="RPS2"/>
    <property type="match status" value="1"/>
</dbReference>
<reference evidence="5 6" key="1">
    <citation type="journal article" date="2018" name="Mol. Biol. Evol.">
        <title>Analysis of the draft genome of the red seaweed Gracilariopsis chorda provides insights into genome size evolution in Rhodophyta.</title>
        <authorList>
            <person name="Lee J."/>
            <person name="Yang E.C."/>
            <person name="Graf L."/>
            <person name="Yang J.H."/>
            <person name="Qiu H."/>
            <person name="Zel Zion U."/>
            <person name="Chan C.X."/>
            <person name="Stephens T.G."/>
            <person name="Weber A.P.M."/>
            <person name="Boo G.H."/>
            <person name="Boo S.M."/>
            <person name="Kim K.M."/>
            <person name="Shin Y."/>
            <person name="Jung M."/>
            <person name="Lee S.J."/>
            <person name="Yim H.S."/>
            <person name="Lee J.H."/>
            <person name="Bhattacharya D."/>
            <person name="Yoon H.S."/>
        </authorList>
    </citation>
    <scope>NUCLEOTIDE SEQUENCE [LARGE SCALE GENOMIC DNA]</scope>
    <source>
        <strain evidence="5 6">SKKU-2015</strain>
        <tissue evidence="5">Whole body</tissue>
    </source>
</reference>
<dbReference type="Gene3D" id="3.40.50.10490">
    <property type="entry name" value="Glucose-6-phosphate isomerase like protein, domain 1"/>
    <property type="match status" value="1"/>
</dbReference>
<keyword evidence="2 5" id="KW-0689">Ribosomal protein</keyword>
<dbReference type="GO" id="GO:0003735">
    <property type="term" value="F:structural constituent of ribosome"/>
    <property type="evidence" value="ECO:0007669"/>
    <property type="project" value="InterPro"/>
</dbReference>
<evidence type="ECO:0000256" key="2">
    <source>
        <dbReference type="ARBA" id="ARBA00022980"/>
    </source>
</evidence>
<comment type="similarity">
    <text evidence="1">Belongs to the universal ribosomal protein uS2 family.</text>
</comment>
<dbReference type="AlphaFoldDB" id="A0A2V3IXS7"/>
<dbReference type="InterPro" id="IPR018130">
    <property type="entry name" value="Ribosomal_uS2_CS"/>
</dbReference>
<dbReference type="PANTHER" id="PTHR12534:SF0">
    <property type="entry name" value="SMALL RIBOSOMAL SUBUNIT PROTEIN US2M"/>
    <property type="match status" value="1"/>
</dbReference>
<dbReference type="InterPro" id="IPR023591">
    <property type="entry name" value="Ribosomal_uS2_flav_dom_sf"/>
</dbReference>
<feature type="compositionally biased region" description="Polar residues" evidence="4">
    <location>
        <begin position="238"/>
        <end position="247"/>
    </location>
</feature>
<dbReference type="GO" id="GO:0005763">
    <property type="term" value="C:mitochondrial small ribosomal subunit"/>
    <property type="evidence" value="ECO:0007669"/>
    <property type="project" value="TreeGrafter"/>
</dbReference>
<proteinExistence type="inferred from homology"/>
<dbReference type="Pfam" id="PF00318">
    <property type="entry name" value="Ribosomal_S2"/>
    <property type="match status" value="2"/>
</dbReference>
<dbReference type="OrthoDB" id="2320368at2759"/>
<name>A0A2V3IXS7_9FLOR</name>
<dbReference type="InterPro" id="IPR005706">
    <property type="entry name" value="Ribosomal_uS2_bac/mit/plastid"/>
</dbReference>
<evidence type="ECO:0000313" key="6">
    <source>
        <dbReference type="Proteomes" id="UP000247409"/>
    </source>
</evidence>
<keyword evidence="3" id="KW-0687">Ribonucleoprotein</keyword>
<comment type="caution">
    <text evidence="5">The sequence shown here is derived from an EMBL/GenBank/DDBJ whole genome shotgun (WGS) entry which is preliminary data.</text>
</comment>
<dbReference type="HAMAP" id="MF_00291_B">
    <property type="entry name" value="Ribosomal_uS2_B"/>
    <property type="match status" value="1"/>
</dbReference>